<dbReference type="Proteomes" id="UP000091857">
    <property type="component" value="Chromosome 15"/>
</dbReference>
<gene>
    <name evidence="1" type="ORF">MANES_15G179768v8</name>
</gene>
<sequence>MTPDDLAKILAAITTKINADDPYHVSNSDAPGFSLVNTPLKGHNYLSWSQSVQVALRAKKKLGFINGKIKAPAPDSDDYDKWWTVDSMVVSWLLNAISKDISDAFVFCKNAKVLWDELKQRYEESNGPMIYKIERDIAGYRQGNNSVTDYYTNLNRKWDELICLTPLPVCCEARTTITDYDNNRWLMQFLMGLGDEYDNREVQTDSTASSKTAAVRLAQRGSSGSRGSGHARNSFSSRKEDRKKQFCSKCKTAGHTIDDCFLIHGYPDWFIEMQQKRGVDIGKYHRANNVLRVATKESPLTSVTPQQKGKFLIANSSTNENDEGDVRNVNFAGTLLNSVFTSINFNCKDNWIVDTGATDHITPYLHFYDHVIKLNPPTTIRLPDNSTRLVTHIETGQITRRDRDRNWTESRRTIGADWASDLPKSLAETAQITLTAEIDSRGGKTAENQISNFQKSKSNSITTNTIPRAMKELLT</sequence>
<comment type="caution">
    <text evidence="1">The sequence shown here is derived from an EMBL/GenBank/DDBJ whole genome shotgun (WGS) entry which is preliminary data.</text>
</comment>
<reference evidence="2" key="1">
    <citation type="journal article" date="2016" name="Nat. Biotechnol.">
        <title>Sequencing wild and cultivated cassava and related species reveals extensive interspecific hybridization and genetic diversity.</title>
        <authorList>
            <person name="Bredeson J.V."/>
            <person name="Lyons J.B."/>
            <person name="Prochnik S.E."/>
            <person name="Wu G.A."/>
            <person name="Ha C.M."/>
            <person name="Edsinger-Gonzales E."/>
            <person name="Grimwood J."/>
            <person name="Schmutz J."/>
            <person name="Rabbi I.Y."/>
            <person name="Egesi C."/>
            <person name="Nauluvula P."/>
            <person name="Lebot V."/>
            <person name="Ndunguru J."/>
            <person name="Mkamilo G."/>
            <person name="Bart R.S."/>
            <person name="Setter T.L."/>
            <person name="Gleadow R.M."/>
            <person name="Kulakow P."/>
            <person name="Ferguson M.E."/>
            <person name="Rounsley S."/>
            <person name="Rokhsar D.S."/>
        </authorList>
    </citation>
    <scope>NUCLEOTIDE SEQUENCE [LARGE SCALE GENOMIC DNA]</scope>
    <source>
        <strain evidence="2">cv. AM560-2</strain>
    </source>
</reference>
<keyword evidence="2" id="KW-1185">Reference proteome</keyword>
<accession>A0ACB7GCG3</accession>
<dbReference type="EMBL" id="CM004401">
    <property type="protein sequence ID" value="KAG8637915.1"/>
    <property type="molecule type" value="Genomic_DNA"/>
</dbReference>
<proteinExistence type="predicted"/>
<evidence type="ECO:0000313" key="1">
    <source>
        <dbReference type="EMBL" id="KAG8637915.1"/>
    </source>
</evidence>
<protein>
    <submittedName>
        <fullName evidence="1">Uncharacterized protein</fullName>
    </submittedName>
</protein>
<organism evidence="1 2">
    <name type="scientific">Manihot esculenta</name>
    <name type="common">Cassava</name>
    <name type="synonym">Jatropha manihot</name>
    <dbReference type="NCBI Taxonomy" id="3983"/>
    <lineage>
        <taxon>Eukaryota</taxon>
        <taxon>Viridiplantae</taxon>
        <taxon>Streptophyta</taxon>
        <taxon>Embryophyta</taxon>
        <taxon>Tracheophyta</taxon>
        <taxon>Spermatophyta</taxon>
        <taxon>Magnoliopsida</taxon>
        <taxon>eudicotyledons</taxon>
        <taxon>Gunneridae</taxon>
        <taxon>Pentapetalae</taxon>
        <taxon>rosids</taxon>
        <taxon>fabids</taxon>
        <taxon>Malpighiales</taxon>
        <taxon>Euphorbiaceae</taxon>
        <taxon>Crotonoideae</taxon>
        <taxon>Manihoteae</taxon>
        <taxon>Manihot</taxon>
    </lineage>
</organism>
<evidence type="ECO:0000313" key="2">
    <source>
        <dbReference type="Proteomes" id="UP000091857"/>
    </source>
</evidence>
<name>A0ACB7GCG3_MANES</name>